<name>A0A2N3LJ51_9BACI</name>
<reference evidence="1 2" key="1">
    <citation type="submission" date="2017-11" db="EMBL/GenBank/DDBJ databases">
        <title>Bacillus camelliae sp. nov., isolated from pu'er tea.</title>
        <authorList>
            <person name="Niu L."/>
        </authorList>
    </citation>
    <scope>NUCLEOTIDE SEQUENCE [LARGE SCALE GENOMIC DNA]</scope>
    <source>
        <strain evidence="1 2">7578-1</strain>
    </source>
</reference>
<gene>
    <name evidence="1" type="ORF">CWO92_13190</name>
</gene>
<dbReference type="GO" id="GO:0032259">
    <property type="term" value="P:methylation"/>
    <property type="evidence" value="ECO:0007669"/>
    <property type="project" value="UniProtKB-KW"/>
</dbReference>
<protein>
    <submittedName>
        <fullName evidence="1">SAM-dependent methyltransferase</fullName>
    </submittedName>
</protein>
<dbReference type="AlphaFoldDB" id="A0A2N3LJ51"/>
<sequence length="186" mass="21411">MEVGTMEHQELKIVVGAGEYKNNPGWIHKQEQELNLLDEETWSNRFKENTITAILAEHVWEHLTYQEGVEAARICYRYLRSNGYVRCAVPDGFFSNAAYQNMVKVGGAGSKDHPAASHKIVYDYHKLSELFESVGFKVKLLEYFDENGIFQETEWKGEEGSIFRSKKYDPRNRETIAAPSLIIDDI</sequence>
<dbReference type="SUPFAM" id="SSF53335">
    <property type="entry name" value="S-adenosyl-L-methionine-dependent methyltransferases"/>
    <property type="match status" value="1"/>
</dbReference>
<keyword evidence="1" id="KW-0808">Transferase</keyword>
<proteinExistence type="predicted"/>
<keyword evidence="2" id="KW-1185">Reference proteome</keyword>
<accession>A0A2N3LJ51</accession>
<keyword evidence="1" id="KW-0489">Methyltransferase</keyword>
<dbReference type="Gene3D" id="3.40.50.150">
    <property type="entry name" value="Vaccinia Virus protein VP39"/>
    <property type="match status" value="1"/>
</dbReference>
<evidence type="ECO:0000313" key="1">
    <source>
        <dbReference type="EMBL" id="PKR84660.1"/>
    </source>
</evidence>
<dbReference type="Proteomes" id="UP000233440">
    <property type="component" value="Unassembled WGS sequence"/>
</dbReference>
<dbReference type="OrthoDB" id="64188at2"/>
<dbReference type="GO" id="GO:0008168">
    <property type="term" value="F:methyltransferase activity"/>
    <property type="evidence" value="ECO:0007669"/>
    <property type="project" value="UniProtKB-KW"/>
</dbReference>
<organism evidence="1 2">
    <name type="scientific">Heyndrickxia camelliae</name>
    <dbReference type="NCBI Taxonomy" id="1707093"/>
    <lineage>
        <taxon>Bacteria</taxon>
        <taxon>Bacillati</taxon>
        <taxon>Bacillota</taxon>
        <taxon>Bacilli</taxon>
        <taxon>Bacillales</taxon>
        <taxon>Bacillaceae</taxon>
        <taxon>Heyndrickxia</taxon>
    </lineage>
</organism>
<comment type="caution">
    <text evidence="1">The sequence shown here is derived from an EMBL/GenBank/DDBJ whole genome shotgun (WGS) entry which is preliminary data.</text>
</comment>
<dbReference type="InterPro" id="IPR029063">
    <property type="entry name" value="SAM-dependent_MTases_sf"/>
</dbReference>
<dbReference type="EMBL" id="PIQO01000009">
    <property type="protein sequence ID" value="PKR84660.1"/>
    <property type="molecule type" value="Genomic_DNA"/>
</dbReference>
<evidence type="ECO:0000313" key="2">
    <source>
        <dbReference type="Proteomes" id="UP000233440"/>
    </source>
</evidence>